<accession>A0A4V2NVY5</accession>
<evidence type="ECO:0000256" key="2">
    <source>
        <dbReference type="ARBA" id="ARBA00022679"/>
    </source>
</evidence>
<evidence type="ECO:0000313" key="6">
    <source>
        <dbReference type="Proteomes" id="UP000295244"/>
    </source>
</evidence>
<gene>
    <name evidence="5" type="ORF">E0L93_13205</name>
</gene>
<dbReference type="PANTHER" id="PTHR45947:SF14">
    <property type="entry name" value="SLL1723 PROTEIN"/>
    <property type="match status" value="1"/>
</dbReference>
<name>A0A4V2NVY5_9ACTN</name>
<keyword evidence="2 5" id="KW-0808">Transferase</keyword>
<dbReference type="RefSeq" id="WP_132692552.1">
    <property type="nucleotide sequence ID" value="NZ_SKBU01000027.1"/>
</dbReference>
<evidence type="ECO:0000313" key="5">
    <source>
        <dbReference type="EMBL" id="TCJ15262.1"/>
    </source>
</evidence>
<dbReference type="GO" id="GO:1901137">
    <property type="term" value="P:carbohydrate derivative biosynthetic process"/>
    <property type="evidence" value="ECO:0007669"/>
    <property type="project" value="UniProtKB-ARBA"/>
</dbReference>
<organism evidence="5 6">
    <name type="scientific">Rubrobacter taiwanensis</name>
    <dbReference type="NCBI Taxonomy" id="185139"/>
    <lineage>
        <taxon>Bacteria</taxon>
        <taxon>Bacillati</taxon>
        <taxon>Actinomycetota</taxon>
        <taxon>Rubrobacteria</taxon>
        <taxon>Rubrobacterales</taxon>
        <taxon>Rubrobacteraceae</taxon>
        <taxon>Rubrobacter</taxon>
    </lineage>
</organism>
<dbReference type="SUPFAM" id="SSF53756">
    <property type="entry name" value="UDP-Glycosyltransferase/glycogen phosphorylase"/>
    <property type="match status" value="1"/>
</dbReference>
<dbReference type="GO" id="GO:0016757">
    <property type="term" value="F:glycosyltransferase activity"/>
    <property type="evidence" value="ECO:0007669"/>
    <property type="project" value="UniProtKB-KW"/>
</dbReference>
<keyword evidence="1" id="KW-0328">Glycosyltransferase</keyword>
<dbReference type="Proteomes" id="UP000295244">
    <property type="component" value="Unassembled WGS sequence"/>
</dbReference>
<dbReference type="Pfam" id="PF13439">
    <property type="entry name" value="Glyco_transf_4"/>
    <property type="match status" value="1"/>
</dbReference>
<dbReference type="EMBL" id="SKBU01000027">
    <property type="protein sequence ID" value="TCJ15262.1"/>
    <property type="molecule type" value="Genomic_DNA"/>
</dbReference>
<dbReference type="Pfam" id="PF00534">
    <property type="entry name" value="Glycos_transf_1"/>
    <property type="match status" value="1"/>
</dbReference>
<sequence length="371" mass="41650">MNVLIYRDHLLPPSETFVRGQAETLQRFTPYYAGSRRVPGLDLPPERTLVVNRGGAAGLAAEAAVRLGRFPPSFVRRVRGLDPVLIHAHFGLDGALALPLVRRLRKPLVVTFHGFDATVADEHARRSYHKHRLYLRRRRELQREGQLFLAVSEFIRKRLLEQGYPEERVVVHYTGIDTREFAPSGEEREPVVLFAGRLVEKKGCEYLIRAMAVVQRELPEVELTVIGDGPLRSSLEQLAAEKLGRRRFLGTQPPEAVRSWIGRSRVFSVPSVVAADGDAEGFGMVFAEAQAMGTPVASFASGGIPEAVSHGRTGLLARERDWKGLAEHILTLLQDDKLWRQMSGAGVERVRSRFDLRRQTALLEELYGRII</sequence>
<feature type="domain" description="Glycosyltransferase subfamily 4-like N-terminal" evidence="4">
    <location>
        <begin position="49"/>
        <end position="179"/>
    </location>
</feature>
<dbReference type="AlphaFoldDB" id="A0A4V2NVY5"/>
<evidence type="ECO:0000256" key="1">
    <source>
        <dbReference type="ARBA" id="ARBA00022676"/>
    </source>
</evidence>
<comment type="caution">
    <text evidence="5">The sequence shown here is derived from an EMBL/GenBank/DDBJ whole genome shotgun (WGS) entry which is preliminary data.</text>
</comment>
<feature type="domain" description="Glycosyl transferase family 1" evidence="3">
    <location>
        <begin position="182"/>
        <end position="345"/>
    </location>
</feature>
<dbReference type="InterPro" id="IPR028098">
    <property type="entry name" value="Glyco_trans_4-like_N"/>
</dbReference>
<dbReference type="InterPro" id="IPR001296">
    <property type="entry name" value="Glyco_trans_1"/>
</dbReference>
<evidence type="ECO:0000259" key="3">
    <source>
        <dbReference type="Pfam" id="PF00534"/>
    </source>
</evidence>
<reference evidence="5 6" key="1">
    <citation type="submission" date="2019-03" db="EMBL/GenBank/DDBJ databases">
        <title>Whole genome sequence of a novel Rubrobacter taiwanensis strain, isolated from Yellowstone National Park.</title>
        <authorList>
            <person name="Freed S."/>
            <person name="Ramaley R.F."/>
            <person name="Kyndt J.A."/>
        </authorList>
    </citation>
    <scope>NUCLEOTIDE SEQUENCE [LARGE SCALE GENOMIC DNA]</scope>
    <source>
        <strain evidence="5 6">Yellowstone</strain>
    </source>
</reference>
<dbReference type="OrthoDB" id="9808602at2"/>
<proteinExistence type="predicted"/>
<dbReference type="PANTHER" id="PTHR45947">
    <property type="entry name" value="SULFOQUINOVOSYL TRANSFERASE SQD2"/>
    <property type="match status" value="1"/>
</dbReference>
<protein>
    <submittedName>
        <fullName evidence="5">Glycosyltransferase</fullName>
    </submittedName>
</protein>
<keyword evidence="6" id="KW-1185">Reference proteome</keyword>
<evidence type="ECO:0000259" key="4">
    <source>
        <dbReference type="Pfam" id="PF13439"/>
    </source>
</evidence>
<dbReference type="Gene3D" id="3.40.50.2000">
    <property type="entry name" value="Glycogen Phosphorylase B"/>
    <property type="match status" value="2"/>
</dbReference>
<dbReference type="InterPro" id="IPR050194">
    <property type="entry name" value="Glycosyltransferase_grp1"/>
</dbReference>